<keyword evidence="2" id="KW-0732">Signal</keyword>
<protein>
    <recommendedName>
        <fullName evidence="5">Secreted protein</fullName>
    </recommendedName>
</protein>
<feature type="region of interest" description="Disordered" evidence="1">
    <location>
        <begin position="27"/>
        <end position="67"/>
    </location>
</feature>
<gene>
    <name evidence="3" type="ORF">PROFUN_13154</name>
</gene>
<sequence>MKSLILGVWGLECSCACVLPKRYAHVSQPGNPVESLDIESTNTPTANHDQSYLSKPTTTQATRSRAN</sequence>
<dbReference type="InParanoid" id="A0A2P6N569"/>
<reference evidence="3 4" key="1">
    <citation type="journal article" date="2018" name="Genome Biol. Evol.">
        <title>Multiple Roots of Fruiting Body Formation in Amoebozoa.</title>
        <authorList>
            <person name="Hillmann F."/>
            <person name="Forbes G."/>
            <person name="Novohradska S."/>
            <person name="Ferling I."/>
            <person name="Riege K."/>
            <person name="Groth M."/>
            <person name="Westermann M."/>
            <person name="Marz M."/>
            <person name="Spaller T."/>
            <person name="Winckler T."/>
            <person name="Schaap P."/>
            <person name="Glockner G."/>
        </authorList>
    </citation>
    <scope>NUCLEOTIDE SEQUENCE [LARGE SCALE GENOMIC DNA]</scope>
    <source>
        <strain evidence="3 4">Jena</strain>
    </source>
</reference>
<comment type="caution">
    <text evidence="3">The sequence shown here is derived from an EMBL/GenBank/DDBJ whole genome shotgun (WGS) entry which is preliminary data.</text>
</comment>
<dbReference type="EMBL" id="MDYQ01000197">
    <property type="protein sequence ID" value="PRP79092.1"/>
    <property type="molecule type" value="Genomic_DNA"/>
</dbReference>
<dbReference type="Proteomes" id="UP000241769">
    <property type="component" value="Unassembled WGS sequence"/>
</dbReference>
<feature type="chain" id="PRO_5015138873" description="Secreted protein" evidence="2">
    <location>
        <begin position="17"/>
        <end position="67"/>
    </location>
</feature>
<organism evidence="3 4">
    <name type="scientific">Planoprotostelium fungivorum</name>
    <dbReference type="NCBI Taxonomy" id="1890364"/>
    <lineage>
        <taxon>Eukaryota</taxon>
        <taxon>Amoebozoa</taxon>
        <taxon>Evosea</taxon>
        <taxon>Variosea</taxon>
        <taxon>Cavosteliida</taxon>
        <taxon>Cavosteliaceae</taxon>
        <taxon>Planoprotostelium</taxon>
    </lineage>
</organism>
<evidence type="ECO:0000256" key="2">
    <source>
        <dbReference type="SAM" id="SignalP"/>
    </source>
</evidence>
<dbReference type="AlphaFoldDB" id="A0A2P6N569"/>
<evidence type="ECO:0000313" key="4">
    <source>
        <dbReference type="Proteomes" id="UP000241769"/>
    </source>
</evidence>
<evidence type="ECO:0008006" key="5">
    <source>
        <dbReference type="Google" id="ProtNLM"/>
    </source>
</evidence>
<feature type="signal peptide" evidence="2">
    <location>
        <begin position="1"/>
        <end position="16"/>
    </location>
</feature>
<keyword evidence="4" id="KW-1185">Reference proteome</keyword>
<accession>A0A2P6N569</accession>
<evidence type="ECO:0000256" key="1">
    <source>
        <dbReference type="SAM" id="MobiDB-lite"/>
    </source>
</evidence>
<proteinExistence type="predicted"/>
<evidence type="ECO:0000313" key="3">
    <source>
        <dbReference type="EMBL" id="PRP79092.1"/>
    </source>
</evidence>
<name>A0A2P6N569_9EUKA</name>
<feature type="compositionally biased region" description="Polar residues" evidence="1">
    <location>
        <begin position="38"/>
        <end position="67"/>
    </location>
</feature>